<protein>
    <recommendedName>
        <fullName evidence="3">DUF2066 domain-containing protein</fullName>
    </recommendedName>
</protein>
<keyword evidence="2" id="KW-1185">Reference proteome</keyword>
<proteinExistence type="predicted"/>
<accession>S3EH29</accession>
<dbReference type="STRING" id="28176.CF66_3035"/>
<evidence type="ECO:0008006" key="3">
    <source>
        <dbReference type="Google" id="ProtNLM"/>
    </source>
</evidence>
<dbReference type="AlphaFoldDB" id="S3EH29"/>
<name>S3EH29_9GAMM</name>
<evidence type="ECO:0000313" key="1">
    <source>
        <dbReference type="EMBL" id="EPE37483.1"/>
    </source>
</evidence>
<dbReference type="EMBL" id="AMSD01000002">
    <property type="protein sequence ID" value="EPE37483.1"/>
    <property type="molecule type" value="Genomic_DNA"/>
</dbReference>
<reference evidence="1 2" key="1">
    <citation type="journal article" date="2014" name="Environ. Microbiol.">
        <title>Genomic signatures of obligate host dependence in the luminous bacterial symbiont of a vertebrate.</title>
        <authorList>
            <person name="Hendry T.A."/>
            <person name="de Wet J.R."/>
            <person name="Dunlap P.V."/>
        </authorList>
    </citation>
    <scope>NUCLEOTIDE SEQUENCE [LARGE SCALE GENOMIC DNA]</scope>
    <source>
        <strain evidence="1 2">Akat1</strain>
    </source>
</reference>
<gene>
    <name evidence="1" type="ORF">O1U_0787</name>
</gene>
<dbReference type="Proteomes" id="UP000053688">
    <property type="component" value="Unassembled WGS sequence"/>
</dbReference>
<comment type="caution">
    <text evidence="1">The sequence shown here is derived from an EMBL/GenBank/DDBJ whole genome shotgun (WGS) entry which is preliminary data.</text>
</comment>
<dbReference type="InterPro" id="IPR018642">
    <property type="entry name" value="DUF2066"/>
</dbReference>
<sequence length="345" mass="39736">MYLQKNQKKQSNRNILSLTVPIFLLMMNLPIHAVTKVNLYYTEIIAKKNQESLDEHRIIGMKEVIVRSSGDKKVLDNEIIQNAINNKASQYLTHISYSKKNKHQSIQMYFSGEHIRSLFRQAKIPFWQENRENLLLWLVEKSDHTYKISWESSETLLSTSIKNNAKKRGLPLIFPIGDFKDINNITVSDLWGGILKPLSVASQRYQTDTVLVVINNNKNNLNWILYDQKASSISNSNTKIPITGKNSGAFAYKEMIDQLSNYYANKNSLTLTNKLSETIKIRFTKMKNPSDIFQIEQQLKNLNSVAFVDILEIQGASAIFNIHLLSSKENFEKELSNIELITKFI</sequence>
<evidence type="ECO:0000313" key="2">
    <source>
        <dbReference type="Proteomes" id="UP000053688"/>
    </source>
</evidence>
<dbReference type="Pfam" id="PF09839">
    <property type="entry name" value="DUF2066"/>
    <property type="match status" value="1"/>
</dbReference>
<dbReference type="eggNOG" id="COG3249">
    <property type="taxonomic scope" value="Bacteria"/>
</dbReference>
<organism evidence="1 2">
    <name type="scientific">Candidatus Photodesmus katoptron Akat1</name>
    <dbReference type="NCBI Taxonomy" id="1236703"/>
    <lineage>
        <taxon>Bacteria</taxon>
        <taxon>Pseudomonadati</taxon>
        <taxon>Pseudomonadota</taxon>
        <taxon>Gammaproteobacteria</taxon>
        <taxon>Vibrionales</taxon>
        <taxon>Vibrionaceae</taxon>
        <taxon>Candidatus Photodesmus</taxon>
    </lineage>
</organism>